<accession>A0ABD0LH91</accession>
<evidence type="ECO:0000313" key="1">
    <source>
        <dbReference type="EMBL" id="KAK7498773.1"/>
    </source>
</evidence>
<proteinExistence type="predicted"/>
<reference evidence="1 2" key="1">
    <citation type="journal article" date="2023" name="Sci. Data">
        <title>Genome assembly of the Korean intertidal mud-creeper Batillaria attramentaria.</title>
        <authorList>
            <person name="Patra A.K."/>
            <person name="Ho P.T."/>
            <person name="Jun S."/>
            <person name="Lee S.J."/>
            <person name="Kim Y."/>
            <person name="Won Y.J."/>
        </authorList>
    </citation>
    <scope>NUCLEOTIDE SEQUENCE [LARGE SCALE GENOMIC DNA]</scope>
    <source>
        <strain evidence="1">Wonlab-2016</strain>
    </source>
</reference>
<dbReference type="EMBL" id="JACVVK020000048">
    <property type="protein sequence ID" value="KAK7498773.1"/>
    <property type="molecule type" value="Genomic_DNA"/>
</dbReference>
<gene>
    <name evidence="1" type="ORF">BaRGS_00009865</name>
</gene>
<organism evidence="1 2">
    <name type="scientific">Batillaria attramentaria</name>
    <dbReference type="NCBI Taxonomy" id="370345"/>
    <lineage>
        <taxon>Eukaryota</taxon>
        <taxon>Metazoa</taxon>
        <taxon>Spiralia</taxon>
        <taxon>Lophotrochozoa</taxon>
        <taxon>Mollusca</taxon>
        <taxon>Gastropoda</taxon>
        <taxon>Caenogastropoda</taxon>
        <taxon>Sorbeoconcha</taxon>
        <taxon>Cerithioidea</taxon>
        <taxon>Batillariidae</taxon>
        <taxon>Batillaria</taxon>
    </lineage>
</organism>
<keyword evidence="2" id="KW-1185">Reference proteome</keyword>
<name>A0ABD0LH91_9CAEN</name>
<sequence length="130" mass="14660">MKGRARKEGGQYWQYRSLHFSNHHTGSRVVTGARYSWENHPAVLDLVTEGTDGKNCTDSQPHRADRRRAQQNFKTGIIPQLELQEVMQTASDPGLETRAMADRSHAMALSSTQAWTQTTSTSLLMTVCRQ</sequence>
<comment type="caution">
    <text evidence="1">The sequence shown here is derived from an EMBL/GenBank/DDBJ whole genome shotgun (WGS) entry which is preliminary data.</text>
</comment>
<dbReference type="AlphaFoldDB" id="A0ABD0LH91"/>
<evidence type="ECO:0000313" key="2">
    <source>
        <dbReference type="Proteomes" id="UP001519460"/>
    </source>
</evidence>
<dbReference type="Proteomes" id="UP001519460">
    <property type="component" value="Unassembled WGS sequence"/>
</dbReference>
<protein>
    <submittedName>
        <fullName evidence="1">Uncharacterized protein</fullName>
    </submittedName>
</protein>